<protein>
    <submittedName>
        <fullName evidence="2">Uncharacterized protein</fullName>
    </submittedName>
</protein>
<dbReference type="Proteomes" id="UP000887565">
    <property type="component" value="Unplaced"/>
</dbReference>
<keyword evidence="1" id="KW-1185">Reference proteome</keyword>
<dbReference type="AlphaFoldDB" id="A0A915KGI7"/>
<dbReference type="WBParaSite" id="nRc.2.0.1.t37074-RA">
    <property type="protein sequence ID" value="nRc.2.0.1.t37074-RA"/>
    <property type="gene ID" value="nRc.2.0.1.g37074"/>
</dbReference>
<accession>A0A915KGI7</accession>
<reference evidence="2" key="1">
    <citation type="submission" date="2022-11" db="UniProtKB">
        <authorList>
            <consortium name="WormBaseParasite"/>
        </authorList>
    </citation>
    <scope>IDENTIFICATION</scope>
</reference>
<organism evidence="1 2">
    <name type="scientific">Romanomermis culicivorax</name>
    <name type="common">Nematode worm</name>
    <dbReference type="NCBI Taxonomy" id="13658"/>
    <lineage>
        <taxon>Eukaryota</taxon>
        <taxon>Metazoa</taxon>
        <taxon>Ecdysozoa</taxon>
        <taxon>Nematoda</taxon>
        <taxon>Enoplea</taxon>
        <taxon>Dorylaimia</taxon>
        <taxon>Mermithida</taxon>
        <taxon>Mermithoidea</taxon>
        <taxon>Mermithidae</taxon>
        <taxon>Romanomermis</taxon>
    </lineage>
</organism>
<name>A0A915KGI7_ROMCU</name>
<evidence type="ECO:0000313" key="1">
    <source>
        <dbReference type="Proteomes" id="UP000887565"/>
    </source>
</evidence>
<evidence type="ECO:0000313" key="2">
    <source>
        <dbReference type="WBParaSite" id="nRc.2.0.1.t37074-RA"/>
    </source>
</evidence>
<proteinExistence type="predicted"/>
<sequence length="77" mass="8564">MLHRACQHLLLPEQKSAPPLAITSKMIYIRAHFSSLSELIYSARNRTARSSAGVEDDWDISSKITLARLENAIIANA</sequence>